<dbReference type="Pfam" id="PF13738">
    <property type="entry name" value="Pyr_redox_3"/>
    <property type="match status" value="1"/>
</dbReference>
<evidence type="ECO:0000313" key="4">
    <source>
        <dbReference type="EMBL" id="KAF2184197.1"/>
    </source>
</evidence>
<evidence type="ECO:0000256" key="1">
    <source>
        <dbReference type="ARBA" id="ARBA00022630"/>
    </source>
</evidence>
<name>A0A6A6DWY9_9PEZI</name>
<sequence>MHHSDGETKFDVVIVGAGVSGIIAAQRYLQVHPGCHLAILEQDYCLGGRLYHSFWTQWTHGLAEFSDMPMDRPLEQDCSRDLFKAKYTTEYLEKYVDQVRYAGRSLRERIQFSIQVQSIEMIESKWRLKCTDSSKSSKVFFATTLMIASGEASRPNLPDLPGKETFGGVIVHSHVTVIGAGKSAADMAYEAVKAGKAVTWLIRKNWHRCWAAQTRIMSSLQPSVLNKETWWAWFLHRTNIGIRIVKWIFSLLDTEVRKRADNKERKSTKGFEKPEYDTDIFWQNSTGGAVHHDDFWPLVAENVWVYRDEVKILTNKELCLKDGSHFPCDAVLCGTVEADEKVTKIFPLLANPPVHFHAQIDTTPYRLYHSIAPLADSYFDKNMVLPSLEEQERDIATWIAWCQRRYLSNGELGNFAAFDSIPYVDRLLDDIGITAHREGWLRDTFTPFMP</sequence>
<proteinExistence type="predicted"/>
<dbReference type="PANTHER" id="PTHR23023">
    <property type="entry name" value="DIMETHYLANILINE MONOOXYGENASE"/>
    <property type="match status" value="1"/>
</dbReference>
<dbReference type="OrthoDB" id="2915840at2759"/>
<evidence type="ECO:0000256" key="3">
    <source>
        <dbReference type="ARBA" id="ARBA00023002"/>
    </source>
</evidence>
<dbReference type="AlphaFoldDB" id="A0A6A6DWY9"/>
<protein>
    <submittedName>
        <fullName evidence="4">FAD/NAD(P)-binding domain-containing protein</fullName>
    </submittedName>
</protein>
<keyword evidence="2" id="KW-0274">FAD</keyword>
<keyword evidence="3" id="KW-0560">Oxidoreductase</keyword>
<dbReference type="EMBL" id="ML994639">
    <property type="protein sequence ID" value="KAF2184197.1"/>
    <property type="molecule type" value="Genomic_DNA"/>
</dbReference>
<reference evidence="4" key="1">
    <citation type="journal article" date="2020" name="Stud. Mycol.">
        <title>101 Dothideomycetes genomes: a test case for predicting lifestyles and emergence of pathogens.</title>
        <authorList>
            <person name="Haridas S."/>
            <person name="Albert R."/>
            <person name="Binder M."/>
            <person name="Bloem J."/>
            <person name="Labutti K."/>
            <person name="Salamov A."/>
            <person name="Andreopoulos B."/>
            <person name="Baker S."/>
            <person name="Barry K."/>
            <person name="Bills G."/>
            <person name="Bluhm B."/>
            <person name="Cannon C."/>
            <person name="Castanera R."/>
            <person name="Culley D."/>
            <person name="Daum C."/>
            <person name="Ezra D."/>
            <person name="Gonzalez J."/>
            <person name="Henrissat B."/>
            <person name="Kuo A."/>
            <person name="Liang C."/>
            <person name="Lipzen A."/>
            <person name="Lutzoni F."/>
            <person name="Magnuson J."/>
            <person name="Mondo S."/>
            <person name="Nolan M."/>
            <person name="Ohm R."/>
            <person name="Pangilinan J."/>
            <person name="Park H.-J."/>
            <person name="Ramirez L."/>
            <person name="Alfaro M."/>
            <person name="Sun H."/>
            <person name="Tritt A."/>
            <person name="Yoshinaga Y."/>
            <person name="Zwiers L.-H."/>
            <person name="Turgeon B."/>
            <person name="Goodwin S."/>
            <person name="Spatafora J."/>
            <person name="Crous P."/>
            <person name="Grigoriev I."/>
        </authorList>
    </citation>
    <scope>NUCLEOTIDE SEQUENCE</scope>
    <source>
        <strain evidence="4">CBS 207.26</strain>
    </source>
</reference>
<evidence type="ECO:0000256" key="2">
    <source>
        <dbReference type="ARBA" id="ARBA00022827"/>
    </source>
</evidence>
<dbReference type="SUPFAM" id="SSF51905">
    <property type="entry name" value="FAD/NAD(P)-binding domain"/>
    <property type="match status" value="2"/>
</dbReference>
<dbReference type="InterPro" id="IPR036188">
    <property type="entry name" value="FAD/NAD-bd_sf"/>
</dbReference>
<evidence type="ECO:0000313" key="5">
    <source>
        <dbReference type="Proteomes" id="UP000800200"/>
    </source>
</evidence>
<keyword evidence="1" id="KW-0285">Flavoprotein</keyword>
<dbReference type="Gene3D" id="3.50.50.60">
    <property type="entry name" value="FAD/NAD(P)-binding domain"/>
    <property type="match status" value="1"/>
</dbReference>
<dbReference type="GO" id="GO:0016491">
    <property type="term" value="F:oxidoreductase activity"/>
    <property type="evidence" value="ECO:0007669"/>
    <property type="project" value="UniProtKB-KW"/>
</dbReference>
<dbReference type="Proteomes" id="UP000800200">
    <property type="component" value="Unassembled WGS sequence"/>
</dbReference>
<accession>A0A6A6DWY9</accession>
<dbReference type="PRINTS" id="PR00411">
    <property type="entry name" value="PNDRDTASEI"/>
</dbReference>
<gene>
    <name evidence="4" type="ORF">K469DRAFT_727765</name>
</gene>
<organism evidence="4 5">
    <name type="scientific">Zopfia rhizophila CBS 207.26</name>
    <dbReference type="NCBI Taxonomy" id="1314779"/>
    <lineage>
        <taxon>Eukaryota</taxon>
        <taxon>Fungi</taxon>
        <taxon>Dikarya</taxon>
        <taxon>Ascomycota</taxon>
        <taxon>Pezizomycotina</taxon>
        <taxon>Dothideomycetes</taxon>
        <taxon>Dothideomycetes incertae sedis</taxon>
        <taxon>Zopfiaceae</taxon>
        <taxon>Zopfia</taxon>
    </lineage>
</organism>
<dbReference type="InterPro" id="IPR050346">
    <property type="entry name" value="FMO-like"/>
</dbReference>
<keyword evidence="5" id="KW-1185">Reference proteome</keyword>